<evidence type="ECO:0000259" key="6">
    <source>
        <dbReference type="Pfam" id="PF08281"/>
    </source>
</evidence>
<dbReference type="PANTHER" id="PTHR43133:SF25">
    <property type="entry name" value="RNA POLYMERASE SIGMA FACTOR RFAY-RELATED"/>
    <property type="match status" value="1"/>
</dbReference>
<dbReference type="InParanoid" id="H1XT90"/>
<dbReference type="Gene3D" id="1.10.1740.10">
    <property type="match status" value="1"/>
</dbReference>
<dbReference type="AlphaFoldDB" id="H1XT90"/>
<reference evidence="8 11" key="2">
    <citation type="submission" date="2016-11" db="EMBL/GenBank/DDBJ databases">
        <title>Genomic analysis of Caldithrix abyssi and proposal of a novel bacterial phylum Caldithrichaeota.</title>
        <authorList>
            <person name="Kublanov I."/>
            <person name="Sigalova O."/>
            <person name="Gavrilov S."/>
            <person name="Lebedinsky A."/>
            <person name="Ivanova N."/>
            <person name="Daum C."/>
            <person name="Reddy T."/>
            <person name="Klenk H.P."/>
            <person name="Goker M."/>
            <person name="Reva O."/>
            <person name="Miroshnichenko M."/>
            <person name="Kyprides N."/>
            <person name="Woyke T."/>
            <person name="Gelfand M."/>
        </authorList>
    </citation>
    <scope>NUCLEOTIDE SEQUENCE [LARGE SCALE GENOMIC DNA]</scope>
    <source>
        <strain evidence="8 11">LF13</strain>
    </source>
</reference>
<dbReference type="InterPro" id="IPR039425">
    <property type="entry name" value="RNA_pol_sigma-70-like"/>
</dbReference>
<name>H1XT90_CALAY</name>
<proteinExistence type="inferred from homology"/>
<dbReference type="Pfam" id="PF04542">
    <property type="entry name" value="Sigma70_r2"/>
    <property type="match status" value="1"/>
</dbReference>
<dbReference type="SUPFAM" id="SSF88659">
    <property type="entry name" value="Sigma3 and sigma4 domains of RNA polymerase sigma factors"/>
    <property type="match status" value="1"/>
</dbReference>
<dbReference type="InterPro" id="IPR013249">
    <property type="entry name" value="RNA_pol_sigma70_r4_t2"/>
</dbReference>
<dbReference type="HOGENOM" id="CLU_697715_0_0_0"/>
<keyword evidence="4" id="KW-0804">Transcription</keyword>
<dbReference type="NCBIfam" id="TIGR02937">
    <property type="entry name" value="sigma70-ECF"/>
    <property type="match status" value="1"/>
</dbReference>
<dbReference type="eggNOG" id="COG2226">
    <property type="taxonomic scope" value="Bacteria"/>
</dbReference>
<accession>H1XT90</accession>
<evidence type="ECO:0000313" key="11">
    <source>
        <dbReference type="Proteomes" id="UP000183868"/>
    </source>
</evidence>
<evidence type="ECO:0000259" key="5">
    <source>
        <dbReference type="Pfam" id="PF04542"/>
    </source>
</evidence>
<dbReference type="Proteomes" id="UP000183868">
    <property type="component" value="Chromosome"/>
</dbReference>
<keyword evidence="10" id="KW-1185">Reference proteome</keyword>
<dbReference type="Pfam" id="PF08281">
    <property type="entry name" value="Sigma70_r4_2"/>
    <property type="match status" value="1"/>
</dbReference>
<dbReference type="eggNOG" id="COG1595">
    <property type="taxonomic scope" value="Bacteria"/>
</dbReference>
<evidence type="ECO:0000259" key="7">
    <source>
        <dbReference type="Pfam" id="PF13847"/>
    </source>
</evidence>
<feature type="domain" description="RNA polymerase sigma factor 70 region 4 type 2" evidence="6">
    <location>
        <begin position="101"/>
        <end position="150"/>
    </location>
</feature>
<dbReference type="InterPro" id="IPR036388">
    <property type="entry name" value="WH-like_DNA-bd_sf"/>
</dbReference>
<dbReference type="GO" id="GO:0003677">
    <property type="term" value="F:DNA binding"/>
    <property type="evidence" value="ECO:0007669"/>
    <property type="project" value="InterPro"/>
</dbReference>
<dbReference type="PaxDb" id="880073-Calab_3051"/>
<dbReference type="RefSeq" id="WP_006930013.1">
    <property type="nucleotide sequence ID" value="NZ_CM001402.1"/>
</dbReference>
<dbReference type="Proteomes" id="UP000004671">
    <property type="component" value="Chromosome"/>
</dbReference>
<keyword evidence="3" id="KW-0731">Sigma factor</keyword>
<dbReference type="GO" id="GO:0006352">
    <property type="term" value="P:DNA-templated transcription initiation"/>
    <property type="evidence" value="ECO:0007669"/>
    <property type="project" value="InterPro"/>
</dbReference>
<evidence type="ECO:0000256" key="1">
    <source>
        <dbReference type="ARBA" id="ARBA00010641"/>
    </source>
</evidence>
<dbReference type="InterPro" id="IPR007627">
    <property type="entry name" value="RNA_pol_sigma70_r2"/>
</dbReference>
<dbReference type="InterPro" id="IPR013324">
    <property type="entry name" value="RNA_pol_sigma_r3/r4-like"/>
</dbReference>
<evidence type="ECO:0000256" key="3">
    <source>
        <dbReference type="ARBA" id="ARBA00023082"/>
    </source>
</evidence>
<dbReference type="OrthoDB" id="7365827at2"/>
<dbReference type="SUPFAM" id="SSF53335">
    <property type="entry name" value="S-adenosyl-L-methionine-dependent methyltransferases"/>
    <property type="match status" value="1"/>
</dbReference>
<dbReference type="Gene3D" id="1.10.10.10">
    <property type="entry name" value="Winged helix-like DNA-binding domain superfamily/Winged helix DNA-binding domain"/>
    <property type="match status" value="1"/>
</dbReference>
<keyword evidence="2" id="KW-0805">Transcription regulation</keyword>
<feature type="domain" description="Methyltransferase" evidence="7">
    <location>
        <begin position="234"/>
        <end position="347"/>
    </location>
</feature>
<dbReference type="GO" id="GO:0016987">
    <property type="term" value="F:sigma factor activity"/>
    <property type="evidence" value="ECO:0007669"/>
    <property type="project" value="UniProtKB-KW"/>
</dbReference>
<dbReference type="InterPro" id="IPR014284">
    <property type="entry name" value="RNA_pol_sigma-70_dom"/>
</dbReference>
<dbReference type="EMBL" id="CM001402">
    <property type="protein sequence ID" value="EHO42657.1"/>
    <property type="molecule type" value="Genomic_DNA"/>
</dbReference>
<dbReference type="InterPro" id="IPR013325">
    <property type="entry name" value="RNA_pol_sigma_r2"/>
</dbReference>
<gene>
    <name evidence="8" type="ORF">Cabys_1924</name>
    <name evidence="9" type="ORF">Calab_3051</name>
</gene>
<sequence length="395" mass="46664">MNKKYRKIWQVLHSYEGEILGYLKRAVEDGEVARDLFQEVYYQALVNLDRLNPDRSLKNWLYTVARNKVINYYRDQNRRAAQPLEAHHQTLDAPHAKTDDEAIQFALQALPERQRKIFLLREIEELDYRQLASEFRLSEAAVTSLLSRARNNFKKQYQLFFLPDWLKRAARQLPLEDVLRFVKPEVTDQPILRNIFEQSQRYFSNIRQQWDLVREQFFTLDHLHQIFSELPELENKTVLDAGSATGMVAINCALKARQVIAVDINRRFVRYLRHIQRTLGLQNLWVVRADLRTIPLRPQSVDLIFATLVLHHLPHPPGWFETAAMLLKAKGHLVIVDFERHNNRQLADTMHDIWLGFAPAAVERWAKDNQMKLAASQQWHSRAGLAVRRYLFEKR</sequence>
<dbReference type="PANTHER" id="PTHR43133">
    <property type="entry name" value="RNA POLYMERASE ECF-TYPE SIGMA FACTO"/>
    <property type="match status" value="1"/>
</dbReference>
<evidence type="ECO:0000256" key="2">
    <source>
        <dbReference type="ARBA" id="ARBA00023015"/>
    </source>
</evidence>
<protein>
    <submittedName>
        <fullName evidence="8">RNA polymerase sigma factor, sigma-70 family</fullName>
    </submittedName>
    <submittedName>
        <fullName evidence="9">RNA polymerase, sigma-24 subunit, ECF subfamily</fullName>
    </submittedName>
</protein>
<dbReference type="Pfam" id="PF13847">
    <property type="entry name" value="Methyltransf_31"/>
    <property type="match status" value="1"/>
</dbReference>
<dbReference type="CDD" id="cd06171">
    <property type="entry name" value="Sigma70_r4"/>
    <property type="match status" value="1"/>
</dbReference>
<dbReference type="CDD" id="cd02440">
    <property type="entry name" value="AdoMet_MTases"/>
    <property type="match status" value="1"/>
</dbReference>
<evidence type="ECO:0000313" key="8">
    <source>
        <dbReference type="EMBL" id="APF18673.1"/>
    </source>
</evidence>
<feature type="domain" description="RNA polymerase sigma-70 region 2" evidence="5">
    <location>
        <begin position="13"/>
        <end position="79"/>
    </location>
</feature>
<dbReference type="InterPro" id="IPR025714">
    <property type="entry name" value="Methyltranfer_dom"/>
</dbReference>
<dbReference type="EMBL" id="CP018099">
    <property type="protein sequence ID" value="APF18673.1"/>
    <property type="molecule type" value="Genomic_DNA"/>
</dbReference>
<evidence type="ECO:0000313" key="9">
    <source>
        <dbReference type="EMBL" id="EHO42657.1"/>
    </source>
</evidence>
<dbReference type="STRING" id="880073.Cabys_1924"/>
<comment type="similarity">
    <text evidence="1">Belongs to the sigma-70 factor family. ECF subfamily.</text>
</comment>
<evidence type="ECO:0000256" key="4">
    <source>
        <dbReference type="ARBA" id="ARBA00023163"/>
    </source>
</evidence>
<dbReference type="KEGG" id="caby:Cabys_1924"/>
<evidence type="ECO:0000313" key="10">
    <source>
        <dbReference type="Proteomes" id="UP000004671"/>
    </source>
</evidence>
<dbReference type="InterPro" id="IPR029063">
    <property type="entry name" value="SAM-dependent_MTases_sf"/>
</dbReference>
<organism evidence="9 10">
    <name type="scientific">Caldithrix abyssi DSM 13497</name>
    <dbReference type="NCBI Taxonomy" id="880073"/>
    <lineage>
        <taxon>Bacteria</taxon>
        <taxon>Pseudomonadati</taxon>
        <taxon>Calditrichota</taxon>
        <taxon>Calditrichia</taxon>
        <taxon>Calditrichales</taxon>
        <taxon>Calditrichaceae</taxon>
        <taxon>Caldithrix</taxon>
    </lineage>
</organism>
<dbReference type="Gene3D" id="3.40.50.150">
    <property type="entry name" value="Vaccinia Virus protein VP39"/>
    <property type="match status" value="1"/>
</dbReference>
<reference evidence="9 10" key="1">
    <citation type="submission" date="2011-09" db="EMBL/GenBank/DDBJ databases">
        <title>The permanent draft genome of Caldithrix abyssi DSM 13497.</title>
        <authorList>
            <consortium name="US DOE Joint Genome Institute (JGI-PGF)"/>
            <person name="Lucas S."/>
            <person name="Han J."/>
            <person name="Lapidus A."/>
            <person name="Bruce D."/>
            <person name="Goodwin L."/>
            <person name="Pitluck S."/>
            <person name="Peters L."/>
            <person name="Kyrpides N."/>
            <person name="Mavromatis K."/>
            <person name="Ivanova N."/>
            <person name="Mikhailova N."/>
            <person name="Chertkov O."/>
            <person name="Detter J.C."/>
            <person name="Tapia R."/>
            <person name="Han C."/>
            <person name="Land M."/>
            <person name="Hauser L."/>
            <person name="Markowitz V."/>
            <person name="Cheng J.-F."/>
            <person name="Hugenholtz P."/>
            <person name="Woyke T."/>
            <person name="Wu D."/>
            <person name="Spring S."/>
            <person name="Brambilla E."/>
            <person name="Klenk H.-P."/>
            <person name="Eisen J.A."/>
        </authorList>
    </citation>
    <scope>NUCLEOTIDE SEQUENCE [LARGE SCALE GENOMIC DNA]</scope>
    <source>
        <strain evidence="9 10">DSM 13497</strain>
    </source>
</reference>
<dbReference type="SUPFAM" id="SSF88946">
    <property type="entry name" value="Sigma2 domain of RNA polymerase sigma factors"/>
    <property type="match status" value="1"/>
</dbReference>